<dbReference type="AlphaFoldDB" id="A0A7V8VDG6"/>
<dbReference type="PANTHER" id="PTHR12558">
    <property type="entry name" value="CELL DIVISION CYCLE 16,23,27"/>
    <property type="match status" value="1"/>
</dbReference>
<proteinExistence type="predicted"/>
<dbReference type="Pfam" id="PF13181">
    <property type="entry name" value="TPR_8"/>
    <property type="match status" value="1"/>
</dbReference>
<dbReference type="SUPFAM" id="SSF48452">
    <property type="entry name" value="TPR-like"/>
    <property type="match status" value="2"/>
</dbReference>
<dbReference type="PROSITE" id="PS50005">
    <property type="entry name" value="TPR"/>
    <property type="match status" value="2"/>
</dbReference>
<protein>
    <submittedName>
        <fullName evidence="4">Tetratricopeptide repeat protein</fullName>
    </submittedName>
</protein>
<dbReference type="Pfam" id="PF13174">
    <property type="entry name" value="TPR_6"/>
    <property type="match status" value="2"/>
</dbReference>
<reference evidence="4 5" key="1">
    <citation type="submission" date="2020-07" db="EMBL/GenBank/DDBJ databases">
        <title>Thermogemmata thermophila gen. nov., sp. nov., a novel moderate thermophilic planctomycete from a Kamchatka hot spring.</title>
        <authorList>
            <person name="Elcheninov A.G."/>
            <person name="Podosokorskaya O.A."/>
            <person name="Kovaleva O.L."/>
            <person name="Novikov A."/>
            <person name="Bonch-Osmolovskaya E.A."/>
            <person name="Toshchakov S.V."/>
            <person name="Kublanov I.V."/>
        </authorList>
    </citation>
    <scope>NUCLEOTIDE SEQUENCE [LARGE SCALE GENOMIC DNA]</scope>
    <source>
        <strain evidence="4 5">2918</strain>
    </source>
</reference>
<dbReference type="Pfam" id="PF07719">
    <property type="entry name" value="TPR_2"/>
    <property type="match status" value="1"/>
</dbReference>
<dbReference type="Gene3D" id="1.25.40.10">
    <property type="entry name" value="Tetratricopeptide repeat domain"/>
    <property type="match status" value="3"/>
</dbReference>
<feature type="repeat" description="TPR" evidence="3">
    <location>
        <begin position="87"/>
        <end position="120"/>
    </location>
</feature>
<gene>
    <name evidence="4" type="ORF">H0921_07720</name>
</gene>
<dbReference type="InterPro" id="IPR013105">
    <property type="entry name" value="TPR_2"/>
</dbReference>
<feature type="repeat" description="TPR" evidence="3">
    <location>
        <begin position="433"/>
        <end position="466"/>
    </location>
</feature>
<evidence type="ECO:0000256" key="3">
    <source>
        <dbReference type="PROSITE-ProRule" id="PRU00339"/>
    </source>
</evidence>
<dbReference type="PANTHER" id="PTHR12558:SF13">
    <property type="entry name" value="CELL DIVISION CYCLE PROTEIN 27 HOMOLOG"/>
    <property type="match status" value="1"/>
</dbReference>
<dbReference type="RefSeq" id="WP_194537483.1">
    <property type="nucleotide sequence ID" value="NZ_JACEFB010000004.1"/>
</dbReference>
<evidence type="ECO:0000256" key="1">
    <source>
        <dbReference type="ARBA" id="ARBA00022737"/>
    </source>
</evidence>
<name>A0A7V8VDG6_9BACT</name>
<dbReference type="EMBL" id="JACEFB010000004">
    <property type="protein sequence ID" value="MBA2226048.1"/>
    <property type="molecule type" value="Genomic_DNA"/>
</dbReference>
<dbReference type="InterPro" id="IPR019734">
    <property type="entry name" value="TPR_rpt"/>
</dbReference>
<organism evidence="4 5">
    <name type="scientific">Thermogemmata fonticola</name>
    <dbReference type="NCBI Taxonomy" id="2755323"/>
    <lineage>
        <taxon>Bacteria</taxon>
        <taxon>Pseudomonadati</taxon>
        <taxon>Planctomycetota</taxon>
        <taxon>Planctomycetia</taxon>
        <taxon>Gemmatales</taxon>
        <taxon>Gemmataceae</taxon>
        <taxon>Thermogemmata</taxon>
    </lineage>
</organism>
<keyword evidence="5" id="KW-1185">Reference proteome</keyword>
<evidence type="ECO:0000256" key="2">
    <source>
        <dbReference type="ARBA" id="ARBA00022803"/>
    </source>
</evidence>
<sequence length="479" mass="53652">MFVTVTCEEPAMPARPLLARLERLGTLLLLLELAAAALVLYRRQVQPPPPVPDLAALEPLTRTELEAQIARCRFGTRWWNLLSWRDAAAWQQLGEQYLALGYFPEAEACLRQALTWDRHQADAAFRHAFALERLGRIDEAIAGYEEALRRGHKRRADIHYSIGKNHLRAERREAAQAAFQAAGDLAAARYELALLAAEAGQGEQARTLAEQLAQEHPQAYHPAALLHRLAVWQNDRAAAGRWADAFEARPHPLPSPFDTEFDWVVRTANSLGRDRRFRDAGRLYHAGQLAEAERLLRQTLEAAWSPEAADRLADTLALQRRLAEAREVLQDMLARDGPTWELLWRLGQAEADLGRRAEAEAYWQRAVTLATGPAAAELYRDLSQWYQASQPQRARHYQARAALAEGIGQLDQGQAAAALRFLEDAVKADPELAPAWFFLGQARRRLGQTAAARQAYEQCLRLQPHHGRAAAALALLPPP</sequence>
<dbReference type="Pfam" id="PF13432">
    <property type="entry name" value="TPR_16"/>
    <property type="match status" value="1"/>
</dbReference>
<evidence type="ECO:0000313" key="4">
    <source>
        <dbReference type="EMBL" id="MBA2226048.1"/>
    </source>
</evidence>
<dbReference type="InterPro" id="IPR011990">
    <property type="entry name" value="TPR-like_helical_dom_sf"/>
</dbReference>
<dbReference type="Proteomes" id="UP000542342">
    <property type="component" value="Unassembled WGS sequence"/>
</dbReference>
<dbReference type="SMART" id="SM00028">
    <property type="entry name" value="TPR"/>
    <property type="match status" value="6"/>
</dbReference>
<evidence type="ECO:0000313" key="5">
    <source>
        <dbReference type="Proteomes" id="UP000542342"/>
    </source>
</evidence>
<accession>A0A7V8VDG6</accession>
<keyword evidence="1" id="KW-0677">Repeat</keyword>
<comment type="caution">
    <text evidence="4">The sequence shown here is derived from an EMBL/GenBank/DDBJ whole genome shotgun (WGS) entry which is preliminary data.</text>
</comment>
<keyword evidence="2 3" id="KW-0802">TPR repeat</keyword>